<accession>A0ABP7E0X7</accession>
<sequence length="114" mass="12331">MLHVARRGQRGCLPGIRCLRLAHTRLAQREVATTGICAFESSRHLVGDSNLGGVSHAPRAIGGVGEPLPKSGGRLKRQPKIAKCTPTRSVPPDRKHLRDARKNKSGARPLGRTF</sequence>
<evidence type="ECO:0000256" key="1">
    <source>
        <dbReference type="SAM" id="MobiDB-lite"/>
    </source>
</evidence>
<keyword evidence="3" id="KW-1185">Reference proteome</keyword>
<evidence type="ECO:0000313" key="2">
    <source>
        <dbReference type="EMBL" id="GAA3711801.1"/>
    </source>
</evidence>
<feature type="compositionally biased region" description="Basic and acidic residues" evidence="1">
    <location>
        <begin position="91"/>
        <end position="102"/>
    </location>
</feature>
<protein>
    <submittedName>
        <fullName evidence="2">Uncharacterized protein</fullName>
    </submittedName>
</protein>
<proteinExistence type="predicted"/>
<name>A0ABP7E0X7_9ACTN</name>
<evidence type="ECO:0000313" key="3">
    <source>
        <dbReference type="Proteomes" id="UP001500902"/>
    </source>
</evidence>
<feature type="region of interest" description="Disordered" evidence="1">
    <location>
        <begin position="56"/>
        <end position="114"/>
    </location>
</feature>
<gene>
    <name evidence="2" type="ORF">GCM10022224_091680</name>
</gene>
<comment type="caution">
    <text evidence="2">The sequence shown here is derived from an EMBL/GenBank/DDBJ whole genome shotgun (WGS) entry which is preliminary data.</text>
</comment>
<reference evidence="3" key="1">
    <citation type="journal article" date="2019" name="Int. J. Syst. Evol. Microbiol.">
        <title>The Global Catalogue of Microorganisms (GCM) 10K type strain sequencing project: providing services to taxonomists for standard genome sequencing and annotation.</title>
        <authorList>
            <consortium name="The Broad Institute Genomics Platform"/>
            <consortium name="The Broad Institute Genome Sequencing Center for Infectious Disease"/>
            <person name="Wu L."/>
            <person name="Ma J."/>
        </authorList>
    </citation>
    <scope>NUCLEOTIDE SEQUENCE [LARGE SCALE GENOMIC DNA]</scope>
    <source>
        <strain evidence="3">JCM 16904</strain>
    </source>
</reference>
<dbReference type="Proteomes" id="UP001500902">
    <property type="component" value="Unassembled WGS sequence"/>
</dbReference>
<organism evidence="2 3">
    <name type="scientific">Nonomuraea antimicrobica</name>
    <dbReference type="NCBI Taxonomy" id="561173"/>
    <lineage>
        <taxon>Bacteria</taxon>
        <taxon>Bacillati</taxon>
        <taxon>Actinomycetota</taxon>
        <taxon>Actinomycetes</taxon>
        <taxon>Streptosporangiales</taxon>
        <taxon>Streptosporangiaceae</taxon>
        <taxon>Nonomuraea</taxon>
    </lineage>
</organism>
<dbReference type="EMBL" id="BAAAZP010000213">
    <property type="protein sequence ID" value="GAA3711801.1"/>
    <property type="molecule type" value="Genomic_DNA"/>
</dbReference>